<name>A0A0L6JKX1_9FIRM</name>
<evidence type="ECO:0000313" key="4">
    <source>
        <dbReference type="Proteomes" id="UP000036923"/>
    </source>
</evidence>
<comment type="similarity">
    <text evidence="1">Belongs to the thioesterase family.</text>
</comment>
<keyword evidence="4" id="KW-1185">Reference proteome</keyword>
<dbReference type="PANTHER" id="PTHR11487">
    <property type="entry name" value="THIOESTERASE"/>
    <property type="match status" value="1"/>
</dbReference>
<dbReference type="InterPro" id="IPR012223">
    <property type="entry name" value="TEII"/>
</dbReference>
<dbReference type="EC" id="3.1.2.14" evidence="3"/>
<dbReference type="eggNOG" id="COG3208">
    <property type="taxonomic scope" value="Bacteria"/>
</dbReference>
<dbReference type="Pfam" id="PF00975">
    <property type="entry name" value="Thioesterase"/>
    <property type="match status" value="1"/>
</dbReference>
<accession>A0A0L6JKX1</accession>
<dbReference type="SUPFAM" id="SSF53474">
    <property type="entry name" value="alpha/beta-Hydrolases"/>
    <property type="match status" value="1"/>
</dbReference>
<sequence length="247" mass="28968">MLQIIKSLSGVSKMKKIKLFCIPYAGGSSEIYSNWGKYLHPSIELHSVELAGRGKRWQIPLYKDFNDVVNDVYEAVKDEIIGSKYAFFGHSMGSLIIYELTHKIRQLHQQEPIHMFLSGRYAPNIQKNIIMMHRLPGEDLKKEILKLGGIPDHVIYHQKFLNIFLQRIREDIKTVETYNYIEKKELDCNITVLCGREDKLTIGDVCEWRKHTRRKCEVYILEGNHFFIHESEEPTVRIVRDTLLSYL</sequence>
<reference evidence="4" key="1">
    <citation type="submission" date="2015-07" db="EMBL/GenBank/DDBJ databases">
        <title>Near-Complete Genome Sequence of the Cellulolytic Bacterium Bacteroides (Pseudobacteroides) cellulosolvens ATCC 35603.</title>
        <authorList>
            <person name="Dassa B."/>
            <person name="Utturkar S.M."/>
            <person name="Klingeman D.M."/>
            <person name="Hurt R.A."/>
            <person name="Keller M."/>
            <person name="Xu J."/>
            <person name="Reddy Y.H.K."/>
            <person name="Borovok I."/>
            <person name="Grinberg I.R."/>
            <person name="Lamed R."/>
            <person name="Zhivin O."/>
            <person name="Bayer E.A."/>
            <person name="Brown S.D."/>
        </authorList>
    </citation>
    <scope>NUCLEOTIDE SEQUENCE [LARGE SCALE GENOMIC DNA]</scope>
    <source>
        <strain evidence="4">DSM 2933</strain>
    </source>
</reference>
<evidence type="ECO:0000256" key="1">
    <source>
        <dbReference type="ARBA" id="ARBA00007169"/>
    </source>
</evidence>
<dbReference type="InterPro" id="IPR029058">
    <property type="entry name" value="AB_hydrolase_fold"/>
</dbReference>
<dbReference type="PANTHER" id="PTHR11487:SF0">
    <property type="entry name" value="S-ACYL FATTY ACID SYNTHASE THIOESTERASE, MEDIUM CHAIN"/>
    <property type="match status" value="1"/>
</dbReference>
<dbReference type="STRING" id="398512.Bccel_1701"/>
<dbReference type="InterPro" id="IPR001031">
    <property type="entry name" value="Thioesterase"/>
</dbReference>
<comment type="caution">
    <text evidence="3">The sequence shown here is derived from an EMBL/GenBank/DDBJ whole genome shotgun (WGS) entry which is preliminary data.</text>
</comment>
<keyword evidence="3" id="KW-0378">Hydrolase</keyword>
<dbReference type="Gene3D" id="3.40.50.1820">
    <property type="entry name" value="alpha/beta hydrolase"/>
    <property type="match status" value="1"/>
</dbReference>
<feature type="domain" description="Thioesterase" evidence="2">
    <location>
        <begin position="18"/>
        <end position="238"/>
    </location>
</feature>
<dbReference type="AlphaFoldDB" id="A0A0L6JKX1"/>
<evidence type="ECO:0000259" key="2">
    <source>
        <dbReference type="Pfam" id="PF00975"/>
    </source>
</evidence>
<gene>
    <name evidence="3" type="ORF">Bccel_1701</name>
</gene>
<dbReference type="GO" id="GO:0016297">
    <property type="term" value="F:fatty acyl-[ACP] hydrolase activity"/>
    <property type="evidence" value="ECO:0007669"/>
    <property type="project" value="UniProtKB-EC"/>
</dbReference>
<protein>
    <submittedName>
        <fullName evidence="3">Oleoyl-(Acyl-carrier-protein) hydrolase</fullName>
        <ecNumber evidence="3">3.1.2.14</ecNumber>
    </submittedName>
</protein>
<dbReference type="EMBL" id="LGTC01000001">
    <property type="protein sequence ID" value="KNY26439.1"/>
    <property type="molecule type" value="Genomic_DNA"/>
</dbReference>
<organism evidence="3 4">
    <name type="scientific">Pseudobacteroides cellulosolvens ATCC 35603 = DSM 2933</name>
    <dbReference type="NCBI Taxonomy" id="398512"/>
    <lineage>
        <taxon>Bacteria</taxon>
        <taxon>Bacillati</taxon>
        <taxon>Bacillota</taxon>
        <taxon>Clostridia</taxon>
        <taxon>Eubacteriales</taxon>
        <taxon>Oscillospiraceae</taxon>
        <taxon>Pseudobacteroides</taxon>
    </lineage>
</organism>
<evidence type="ECO:0000313" key="3">
    <source>
        <dbReference type="EMBL" id="KNY26439.1"/>
    </source>
</evidence>
<dbReference type="GO" id="GO:0008610">
    <property type="term" value="P:lipid biosynthetic process"/>
    <property type="evidence" value="ECO:0007669"/>
    <property type="project" value="TreeGrafter"/>
</dbReference>
<dbReference type="Proteomes" id="UP000036923">
    <property type="component" value="Unassembled WGS sequence"/>
</dbReference>
<proteinExistence type="inferred from homology"/>